<proteinExistence type="predicted"/>
<evidence type="ECO:0000313" key="1">
    <source>
        <dbReference type="EMBL" id="CEN35773.1"/>
    </source>
</evidence>
<protein>
    <recommendedName>
        <fullName evidence="3">Lipoprotein</fullName>
    </recommendedName>
</protein>
<organism evidence="1 2">
    <name type="scientific">Capnocytophaga cynodegmi</name>
    <dbReference type="NCBI Taxonomy" id="28189"/>
    <lineage>
        <taxon>Bacteria</taxon>
        <taxon>Pseudomonadati</taxon>
        <taxon>Bacteroidota</taxon>
        <taxon>Flavobacteriia</taxon>
        <taxon>Flavobacteriales</taxon>
        <taxon>Flavobacteriaceae</taxon>
        <taxon>Capnocytophaga</taxon>
    </lineage>
</organism>
<gene>
    <name evidence="1" type="ORF">CCYN2B_290011</name>
</gene>
<dbReference type="PROSITE" id="PS51257">
    <property type="entry name" value="PROKAR_LIPOPROTEIN"/>
    <property type="match status" value="1"/>
</dbReference>
<name>A0A0B7HDY9_9FLAO</name>
<evidence type="ECO:0008006" key="3">
    <source>
        <dbReference type="Google" id="ProtNLM"/>
    </source>
</evidence>
<evidence type="ECO:0000313" key="2">
    <source>
        <dbReference type="Proteomes" id="UP000038055"/>
    </source>
</evidence>
<dbReference type="EMBL" id="CDOD01000022">
    <property type="protein sequence ID" value="CEN35773.1"/>
    <property type="molecule type" value="Genomic_DNA"/>
</dbReference>
<accession>A0A0B7HDY9</accession>
<keyword evidence="2" id="KW-1185">Reference proteome</keyword>
<dbReference type="RefSeq" id="WP_041992126.1">
    <property type="nucleotide sequence ID" value="NZ_CDOD01000022.1"/>
</dbReference>
<sequence length="158" mass="18052">MKVVLLALLFFIVSCNDNTERKKGITTIDFTNTTEEDFLLKNTKKDSIPSCIEEDSLCHKIPEEMGSIEQCVIENSTMEDTYKGILENKLVDDSIWLLKELPQKDTVVKPDIEGISFIKYSMEEQEVTIDMEYFGGVTTIVIKQQGKNIIRQIIYSAD</sequence>
<dbReference type="AlphaFoldDB" id="A0A0B7HDY9"/>
<reference evidence="2" key="1">
    <citation type="submission" date="2015-01" db="EMBL/GenBank/DDBJ databases">
        <authorList>
            <person name="MANFREDI Pablo"/>
        </authorList>
    </citation>
    <scope>NUCLEOTIDE SEQUENCE [LARGE SCALE GENOMIC DNA]</scope>
    <source>
        <strain evidence="2">Ccyn2B</strain>
    </source>
</reference>
<dbReference type="Proteomes" id="UP000038055">
    <property type="component" value="Unassembled WGS sequence"/>
</dbReference>